<organism evidence="2 3">
    <name type="scientific">Phocaeicola coprophilus DSM 18228 = JCM 13818</name>
    <dbReference type="NCBI Taxonomy" id="547042"/>
    <lineage>
        <taxon>Bacteria</taxon>
        <taxon>Pseudomonadati</taxon>
        <taxon>Bacteroidota</taxon>
        <taxon>Bacteroidia</taxon>
        <taxon>Bacteroidales</taxon>
        <taxon>Bacteroidaceae</taxon>
        <taxon>Phocaeicola</taxon>
    </lineage>
</organism>
<dbReference type="PROSITE" id="PS51186">
    <property type="entry name" value="GNAT"/>
    <property type="match status" value="1"/>
</dbReference>
<dbReference type="EMBL" id="ACBW01000162">
    <property type="protein sequence ID" value="EEF77049.1"/>
    <property type="molecule type" value="Genomic_DNA"/>
</dbReference>
<dbReference type="Pfam" id="PF13508">
    <property type="entry name" value="Acetyltransf_7"/>
    <property type="match status" value="1"/>
</dbReference>
<feature type="domain" description="N-acetyltransferase" evidence="1">
    <location>
        <begin position="40"/>
        <end position="172"/>
    </location>
</feature>
<dbReference type="InterPro" id="IPR000182">
    <property type="entry name" value="GNAT_dom"/>
</dbReference>
<dbReference type="Proteomes" id="UP000014073">
    <property type="component" value="Unassembled WGS sequence"/>
</dbReference>
<dbReference type="SUPFAM" id="SSF55729">
    <property type="entry name" value="Acyl-CoA N-acyltransferases (Nat)"/>
    <property type="match status" value="1"/>
</dbReference>
<keyword evidence="2" id="KW-0808">Transferase</keyword>
<protein>
    <submittedName>
        <fullName evidence="2">Acetyltransferase, GNAT family</fullName>
    </submittedName>
</protein>
<accession>S0F9K9</accession>
<evidence type="ECO:0000313" key="3">
    <source>
        <dbReference type="Proteomes" id="UP000014073"/>
    </source>
</evidence>
<dbReference type="AlphaFoldDB" id="S0F9K9"/>
<dbReference type="Gene3D" id="3.40.630.30">
    <property type="match status" value="1"/>
</dbReference>
<gene>
    <name evidence="2" type="ORF">BACCOPRO_02557</name>
</gene>
<evidence type="ECO:0000313" key="2">
    <source>
        <dbReference type="EMBL" id="EEF77049.1"/>
    </source>
</evidence>
<reference evidence="2 3" key="1">
    <citation type="submission" date="2008-12" db="EMBL/GenBank/DDBJ databases">
        <authorList>
            <person name="Fulton L."/>
            <person name="Clifton S."/>
            <person name="Fulton B."/>
            <person name="Xu J."/>
            <person name="Minx P."/>
            <person name="Pepin K.H."/>
            <person name="Johnson M."/>
            <person name="Bhonagiri V."/>
            <person name="Nash W.E."/>
            <person name="Mardis E.R."/>
            <person name="Wilson R.K."/>
        </authorList>
    </citation>
    <scope>NUCLEOTIDE SEQUENCE [LARGE SCALE GENOMIC DNA]</scope>
    <source>
        <strain evidence="2 3">DSM 18228</strain>
    </source>
</reference>
<dbReference type="STRING" id="547042.BACCOPRO_02557"/>
<comment type="caution">
    <text evidence="2">The sequence shown here is derived from an EMBL/GenBank/DDBJ whole genome shotgun (WGS) entry which is preliminary data.</text>
</comment>
<dbReference type="eggNOG" id="COG0456">
    <property type="taxonomic scope" value="Bacteria"/>
</dbReference>
<dbReference type="GO" id="GO:0016747">
    <property type="term" value="F:acyltransferase activity, transferring groups other than amino-acyl groups"/>
    <property type="evidence" value="ECO:0007669"/>
    <property type="project" value="InterPro"/>
</dbReference>
<dbReference type="CDD" id="cd04301">
    <property type="entry name" value="NAT_SF"/>
    <property type="match status" value="1"/>
</dbReference>
<proteinExistence type="predicted"/>
<name>S0F9K9_9BACT</name>
<evidence type="ECO:0000259" key="1">
    <source>
        <dbReference type="PROSITE" id="PS51186"/>
    </source>
</evidence>
<keyword evidence="3" id="KW-1185">Reference proteome</keyword>
<dbReference type="HOGENOM" id="CLU_108859_0_0_10"/>
<dbReference type="InterPro" id="IPR016181">
    <property type="entry name" value="Acyl_CoA_acyltransferase"/>
</dbReference>
<sequence length="199" mass="23321">MFGSNLILYYEIDNSQEKISIFISFYYSDDYLCFMNCNNMRIDKIQTNKKEYLDMLLLADEQESMIDKYLEKGEMFVMFNAVNEAVCSAVVTDEGCDICELKNLAVTPQYQRRGYGKRMINYLCNHYADKFRYMTVGTGDSVKTVSFYESCGFSYSHSIPDFFTHSYDHLIIEEGKILKDMLYFKKALFSISPDIEMQK</sequence>